<dbReference type="PANTHER" id="PTHR23028">
    <property type="entry name" value="ACETYLTRANSFERASE"/>
    <property type="match status" value="1"/>
</dbReference>
<feature type="transmembrane region" description="Helical" evidence="1">
    <location>
        <begin position="217"/>
        <end position="234"/>
    </location>
</feature>
<dbReference type="KEGG" id="fls:GLV81_05485"/>
<dbReference type="Pfam" id="PF01757">
    <property type="entry name" value="Acyl_transf_3"/>
    <property type="match status" value="1"/>
</dbReference>
<dbReference type="InterPro" id="IPR050879">
    <property type="entry name" value="Acyltransferase_3"/>
</dbReference>
<keyword evidence="4" id="KW-1185">Reference proteome</keyword>
<dbReference type="GO" id="GO:0016747">
    <property type="term" value="F:acyltransferase activity, transferring groups other than amino-acyl groups"/>
    <property type="evidence" value="ECO:0007669"/>
    <property type="project" value="InterPro"/>
</dbReference>
<feature type="transmembrane region" description="Helical" evidence="1">
    <location>
        <begin position="157"/>
        <end position="177"/>
    </location>
</feature>
<dbReference type="InterPro" id="IPR002656">
    <property type="entry name" value="Acyl_transf_3_dom"/>
</dbReference>
<reference evidence="3 4" key="1">
    <citation type="submission" date="2019-11" db="EMBL/GenBank/DDBJ databases">
        <authorList>
            <person name="Im W.T."/>
        </authorList>
    </citation>
    <scope>NUCLEOTIDE SEQUENCE [LARGE SCALE GENOMIC DNA]</scope>
    <source>
        <strain evidence="3 4">SB-02</strain>
    </source>
</reference>
<dbReference type="GO" id="GO:0009103">
    <property type="term" value="P:lipopolysaccharide biosynthetic process"/>
    <property type="evidence" value="ECO:0007669"/>
    <property type="project" value="TreeGrafter"/>
</dbReference>
<keyword evidence="1" id="KW-0472">Membrane</keyword>
<feature type="transmembrane region" description="Helical" evidence="1">
    <location>
        <begin position="41"/>
        <end position="60"/>
    </location>
</feature>
<dbReference type="EMBL" id="CP046566">
    <property type="protein sequence ID" value="QGW27618.1"/>
    <property type="molecule type" value="Genomic_DNA"/>
</dbReference>
<protein>
    <submittedName>
        <fullName evidence="3">Acyltransferase family protein</fullName>
    </submittedName>
</protein>
<keyword evidence="3" id="KW-0012">Acyltransferase</keyword>
<gene>
    <name evidence="3" type="ORF">GLV81_05485</name>
</gene>
<sequence>MPPFMSSMRYIKQFDGIRFIAIALVLLQHFAYSIGNRMSAGYFGVELFFALSGFLITRIIYDSRGSIGSIYKKFIGRRALRIFPIYYLVIGILYFTGDPTANKYIVPLSTYTFNYTIAEHGLKGIPFIHVWSLCVEEQFYIIWPFVILLLRNRFKWLLAALVSIIFLGWLQMVFLVFPMSEGYTYLGLFPRAYALALGGLAALLCEKNPVPHRWLQIKWLEPASILVLILSLTIPHRSMYVIAPCIATFWLVKIYYQSIQFTFIDRFLQLRWVMYLGRISYGIYLYHIPVSVYFTKYIFNPYIWNKINFKALGPLAGLQHQVWVVKIVLYTALAIGVAHVSFKFIEQPLLKMKDKWFA</sequence>
<dbReference type="GO" id="GO:0016020">
    <property type="term" value="C:membrane"/>
    <property type="evidence" value="ECO:0007669"/>
    <property type="project" value="TreeGrafter"/>
</dbReference>
<feature type="transmembrane region" description="Helical" evidence="1">
    <location>
        <begin position="323"/>
        <end position="345"/>
    </location>
</feature>
<feature type="transmembrane region" description="Helical" evidence="1">
    <location>
        <begin position="284"/>
        <end position="303"/>
    </location>
</feature>
<feature type="transmembrane region" description="Helical" evidence="1">
    <location>
        <begin position="240"/>
        <end position="263"/>
    </location>
</feature>
<accession>A0A6I6GIW5</accession>
<feature type="transmembrane region" description="Helical" evidence="1">
    <location>
        <begin position="183"/>
        <end position="205"/>
    </location>
</feature>
<keyword evidence="3" id="KW-0808">Transferase</keyword>
<evidence type="ECO:0000313" key="3">
    <source>
        <dbReference type="EMBL" id="QGW27618.1"/>
    </source>
</evidence>
<name>A0A6I6GIW5_9BACT</name>
<dbReference type="AlphaFoldDB" id="A0A6I6GIW5"/>
<keyword evidence="1" id="KW-0812">Transmembrane</keyword>
<evidence type="ECO:0000259" key="2">
    <source>
        <dbReference type="Pfam" id="PF01757"/>
    </source>
</evidence>
<evidence type="ECO:0000313" key="4">
    <source>
        <dbReference type="Proteomes" id="UP000426027"/>
    </source>
</evidence>
<evidence type="ECO:0000256" key="1">
    <source>
        <dbReference type="SAM" id="Phobius"/>
    </source>
</evidence>
<keyword evidence="1" id="KW-1133">Transmembrane helix</keyword>
<feature type="transmembrane region" description="Helical" evidence="1">
    <location>
        <begin position="80"/>
        <end position="97"/>
    </location>
</feature>
<organism evidence="3 4">
    <name type="scientific">Phnomibacter ginsenosidimutans</name>
    <dbReference type="NCBI Taxonomy" id="2676868"/>
    <lineage>
        <taxon>Bacteria</taxon>
        <taxon>Pseudomonadati</taxon>
        <taxon>Bacteroidota</taxon>
        <taxon>Chitinophagia</taxon>
        <taxon>Chitinophagales</taxon>
        <taxon>Chitinophagaceae</taxon>
        <taxon>Phnomibacter</taxon>
    </lineage>
</organism>
<dbReference type="PANTHER" id="PTHR23028:SF53">
    <property type="entry name" value="ACYL_TRANSF_3 DOMAIN-CONTAINING PROTEIN"/>
    <property type="match status" value="1"/>
</dbReference>
<proteinExistence type="predicted"/>
<dbReference type="Proteomes" id="UP000426027">
    <property type="component" value="Chromosome"/>
</dbReference>
<feature type="domain" description="Acyltransferase 3" evidence="2">
    <location>
        <begin position="12"/>
        <end position="338"/>
    </location>
</feature>
<feature type="transmembrane region" description="Helical" evidence="1">
    <location>
        <begin position="128"/>
        <end position="150"/>
    </location>
</feature>